<organism evidence="1 2">
    <name type="scientific">Aegilops tauschii subsp. strangulata</name>
    <name type="common">Goatgrass</name>
    <dbReference type="NCBI Taxonomy" id="200361"/>
    <lineage>
        <taxon>Eukaryota</taxon>
        <taxon>Viridiplantae</taxon>
        <taxon>Streptophyta</taxon>
        <taxon>Embryophyta</taxon>
        <taxon>Tracheophyta</taxon>
        <taxon>Spermatophyta</taxon>
        <taxon>Magnoliopsida</taxon>
        <taxon>Liliopsida</taxon>
        <taxon>Poales</taxon>
        <taxon>Poaceae</taxon>
        <taxon>BOP clade</taxon>
        <taxon>Pooideae</taxon>
        <taxon>Triticodae</taxon>
        <taxon>Triticeae</taxon>
        <taxon>Triticinae</taxon>
        <taxon>Aegilops</taxon>
    </lineage>
</organism>
<keyword evidence="2" id="KW-1185">Reference proteome</keyword>
<protein>
    <submittedName>
        <fullName evidence="1">Uncharacterized protein</fullName>
    </submittedName>
</protein>
<dbReference type="EnsemblPlants" id="AET3Gv21109600.21">
    <property type="protein sequence ID" value="AET3Gv21109600.21"/>
    <property type="gene ID" value="AET3Gv21109600"/>
</dbReference>
<dbReference type="Gramene" id="AET3Gv21109600.21">
    <property type="protein sequence ID" value="AET3Gv21109600.21"/>
    <property type="gene ID" value="AET3Gv21109600"/>
</dbReference>
<dbReference type="Gene3D" id="1.10.150.670">
    <property type="entry name" value="Crossover junction endonuclease EME1, DNA-binding domain"/>
    <property type="match status" value="1"/>
</dbReference>
<dbReference type="Proteomes" id="UP000015105">
    <property type="component" value="Chromosome 3D"/>
</dbReference>
<reference evidence="1" key="5">
    <citation type="journal article" date="2021" name="G3 (Bethesda)">
        <title>Aegilops tauschii genome assembly Aet v5.0 features greater sequence contiguity and improved annotation.</title>
        <authorList>
            <person name="Wang L."/>
            <person name="Zhu T."/>
            <person name="Rodriguez J.C."/>
            <person name="Deal K.R."/>
            <person name="Dubcovsky J."/>
            <person name="McGuire P.E."/>
            <person name="Lux T."/>
            <person name="Spannagl M."/>
            <person name="Mayer K.F.X."/>
            <person name="Baldrich P."/>
            <person name="Meyers B.C."/>
            <person name="Huo N."/>
            <person name="Gu Y.Q."/>
            <person name="Zhou H."/>
            <person name="Devos K.M."/>
            <person name="Bennetzen J.L."/>
            <person name="Unver T."/>
            <person name="Budak H."/>
            <person name="Gulick P.J."/>
            <person name="Galiba G."/>
            <person name="Kalapos B."/>
            <person name="Nelson D.R."/>
            <person name="Li P."/>
            <person name="You F.M."/>
            <person name="Luo M.C."/>
            <person name="Dvorak J."/>
        </authorList>
    </citation>
    <scope>NUCLEOTIDE SEQUENCE [LARGE SCALE GENOMIC DNA]</scope>
    <source>
        <strain evidence="1">cv. AL8/78</strain>
    </source>
</reference>
<name>A0A453GME9_AEGTS</name>
<evidence type="ECO:0000313" key="1">
    <source>
        <dbReference type="EnsemblPlants" id="AET3Gv21109600.21"/>
    </source>
</evidence>
<reference evidence="1" key="3">
    <citation type="journal article" date="2017" name="Nature">
        <title>Genome sequence of the progenitor of the wheat D genome Aegilops tauschii.</title>
        <authorList>
            <person name="Luo M.C."/>
            <person name="Gu Y.Q."/>
            <person name="Puiu D."/>
            <person name="Wang H."/>
            <person name="Twardziok S.O."/>
            <person name="Deal K.R."/>
            <person name="Huo N."/>
            <person name="Zhu T."/>
            <person name="Wang L."/>
            <person name="Wang Y."/>
            <person name="McGuire P.E."/>
            <person name="Liu S."/>
            <person name="Long H."/>
            <person name="Ramasamy R.K."/>
            <person name="Rodriguez J.C."/>
            <person name="Van S.L."/>
            <person name="Yuan L."/>
            <person name="Wang Z."/>
            <person name="Xia Z."/>
            <person name="Xiao L."/>
            <person name="Anderson O.D."/>
            <person name="Ouyang S."/>
            <person name="Liang Y."/>
            <person name="Zimin A.V."/>
            <person name="Pertea G."/>
            <person name="Qi P."/>
            <person name="Bennetzen J.L."/>
            <person name="Dai X."/>
            <person name="Dawson M.W."/>
            <person name="Muller H.G."/>
            <person name="Kugler K."/>
            <person name="Rivarola-Duarte L."/>
            <person name="Spannagl M."/>
            <person name="Mayer K.F.X."/>
            <person name="Lu F.H."/>
            <person name="Bevan M.W."/>
            <person name="Leroy P."/>
            <person name="Li P."/>
            <person name="You F.M."/>
            <person name="Sun Q."/>
            <person name="Liu Z."/>
            <person name="Lyons E."/>
            <person name="Wicker T."/>
            <person name="Salzberg S.L."/>
            <person name="Devos K.M."/>
            <person name="Dvorak J."/>
        </authorList>
    </citation>
    <scope>NUCLEOTIDE SEQUENCE [LARGE SCALE GENOMIC DNA]</scope>
    <source>
        <strain evidence="1">cv. AL8/78</strain>
    </source>
</reference>
<reference evidence="2" key="1">
    <citation type="journal article" date="2014" name="Science">
        <title>Ancient hybridizations among the ancestral genomes of bread wheat.</title>
        <authorList>
            <consortium name="International Wheat Genome Sequencing Consortium,"/>
            <person name="Marcussen T."/>
            <person name="Sandve S.R."/>
            <person name="Heier L."/>
            <person name="Spannagl M."/>
            <person name="Pfeifer M."/>
            <person name="Jakobsen K.S."/>
            <person name="Wulff B.B."/>
            <person name="Steuernagel B."/>
            <person name="Mayer K.F."/>
            <person name="Olsen O.A."/>
        </authorList>
    </citation>
    <scope>NUCLEOTIDE SEQUENCE [LARGE SCALE GENOMIC DNA]</scope>
    <source>
        <strain evidence="2">cv. AL8/78</strain>
    </source>
</reference>
<dbReference type="InterPro" id="IPR042530">
    <property type="entry name" value="EME1/EME2_C"/>
</dbReference>
<reference evidence="1" key="4">
    <citation type="submission" date="2019-03" db="UniProtKB">
        <authorList>
            <consortium name="EnsemblPlants"/>
        </authorList>
    </citation>
    <scope>IDENTIFICATION</scope>
</reference>
<accession>A0A453GME9</accession>
<reference evidence="2" key="2">
    <citation type="journal article" date="2017" name="Nat. Plants">
        <title>The Aegilops tauschii genome reveals multiple impacts of transposons.</title>
        <authorList>
            <person name="Zhao G."/>
            <person name="Zou C."/>
            <person name="Li K."/>
            <person name="Wang K."/>
            <person name="Li T."/>
            <person name="Gao L."/>
            <person name="Zhang X."/>
            <person name="Wang H."/>
            <person name="Yang Z."/>
            <person name="Liu X."/>
            <person name="Jiang W."/>
            <person name="Mao L."/>
            <person name="Kong X."/>
            <person name="Jiao Y."/>
            <person name="Jia J."/>
        </authorList>
    </citation>
    <scope>NUCLEOTIDE SEQUENCE [LARGE SCALE GENOMIC DNA]</scope>
    <source>
        <strain evidence="2">cv. AL8/78</strain>
    </source>
</reference>
<dbReference type="AlphaFoldDB" id="A0A453GME9"/>
<sequence length="49" mass="5160">MQVPQVTEEAALAVTSLYPTLLSLAKAYAMLACPGGDAEEQERHGQRGG</sequence>
<proteinExistence type="predicted"/>
<evidence type="ECO:0000313" key="2">
    <source>
        <dbReference type="Proteomes" id="UP000015105"/>
    </source>
</evidence>